<comment type="caution">
    <text evidence="7">The sequence shown here is derived from an EMBL/GenBank/DDBJ whole genome shotgun (WGS) entry which is preliminary data.</text>
</comment>
<dbReference type="InterPro" id="IPR054722">
    <property type="entry name" value="PolX-like_BBD"/>
</dbReference>
<feature type="domain" description="Integrase catalytic" evidence="6">
    <location>
        <begin position="507"/>
        <end position="688"/>
    </location>
</feature>
<dbReference type="GO" id="GO:0015074">
    <property type="term" value="P:DNA integration"/>
    <property type="evidence" value="ECO:0007669"/>
    <property type="project" value="InterPro"/>
</dbReference>
<dbReference type="SUPFAM" id="SSF53098">
    <property type="entry name" value="Ribonuclease H-like"/>
    <property type="match status" value="1"/>
</dbReference>
<dbReference type="PANTHER" id="PTHR42648">
    <property type="entry name" value="TRANSPOSASE, PUTATIVE-RELATED"/>
    <property type="match status" value="1"/>
</dbReference>
<evidence type="ECO:0000259" key="6">
    <source>
        <dbReference type="PROSITE" id="PS50994"/>
    </source>
</evidence>
<dbReference type="Pfam" id="PF00665">
    <property type="entry name" value="rve"/>
    <property type="match status" value="1"/>
</dbReference>
<evidence type="ECO:0000313" key="7">
    <source>
        <dbReference type="EMBL" id="RVW30669.1"/>
    </source>
</evidence>
<dbReference type="Pfam" id="PF14223">
    <property type="entry name" value="Retrotran_gag_2"/>
    <property type="match status" value="1"/>
</dbReference>
<dbReference type="GO" id="GO:0008233">
    <property type="term" value="F:peptidase activity"/>
    <property type="evidence" value="ECO:0007669"/>
    <property type="project" value="UniProtKB-KW"/>
</dbReference>
<dbReference type="EMBL" id="QGNW01001790">
    <property type="protein sequence ID" value="RVW30669.1"/>
    <property type="molecule type" value="Genomic_DNA"/>
</dbReference>
<feature type="region of interest" description="Disordered" evidence="4">
    <location>
        <begin position="302"/>
        <end position="333"/>
    </location>
</feature>
<reference evidence="7 8" key="1">
    <citation type="journal article" date="2018" name="PLoS Genet.">
        <title>Population sequencing reveals clonal diversity and ancestral inbreeding in the grapevine cultivar Chardonnay.</title>
        <authorList>
            <person name="Roach M.J."/>
            <person name="Johnson D.L."/>
            <person name="Bohlmann J."/>
            <person name="van Vuuren H.J."/>
            <person name="Jones S.J."/>
            <person name="Pretorius I.S."/>
            <person name="Schmidt S.A."/>
            <person name="Borneman A.R."/>
        </authorList>
    </citation>
    <scope>NUCLEOTIDE SEQUENCE [LARGE SCALE GENOMIC DNA]</scope>
    <source>
        <strain evidence="8">cv. Chardonnay</strain>
        <tissue evidence="7">Leaf</tissue>
    </source>
</reference>
<keyword evidence="1" id="KW-0378">Hydrolase</keyword>
<dbReference type="InterPro" id="IPR039537">
    <property type="entry name" value="Retrotran_Ty1/copia-like"/>
</dbReference>
<dbReference type="InterPro" id="IPR036875">
    <property type="entry name" value="Znf_CCHC_sf"/>
</dbReference>
<dbReference type="InterPro" id="IPR001878">
    <property type="entry name" value="Znf_CCHC"/>
</dbReference>
<dbReference type="InterPro" id="IPR012337">
    <property type="entry name" value="RNaseH-like_sf"/>
</dbReference>
<evidence type="ECO:0000256" key="4">
    <source>
        <dbReference type="SAM" id="MobiDB-lite"/>
    </source>
</evidence>
<keyword evidence="1" id="KW-0645">Protease</keyword>
<feature type="compositionally biased region" description="Basic residues" evidence="4">
    <location>
        <begin position="27"/>
        <end position="37"/>
    </location>
</feature>
<dbReference type="InterPro" id="IPR036397">
    <property type="entry name" value="RNaseH_sf"/>
</dbReference>
<dbReference type="Pfam" id="PF22936">
    <property type="entry name" value="Pol_BBD"/>
    <property type="match status" value="1"/>
</dbReference>
<name>A0A438D597_VITVI</name>
<evidence type="ECO:0000256" key="1">
    <source>
        <dbReference type="ARBA" id="ARBA00022670"/>
    </source>
</evidence>
<evidence type="ECO:0000256" key="2">
    <source>
        <dbReference type="PROSITE-ProRule" id="PRU00047"/>
    </source>
</evidence>
<gene>
    <name evidence="7" type="primary">POLX_1649</name>
    <name evidence="7" type="ORF">CK203_101257</name>
</gene>
<accession>A0A438D597</accession>
<proteinExistence type="predicted"/>
<keyword evidence="2" id="KW-0862">Zinc</keyword>
<dbReference type="Proteomes" id="UP000288805">
    <property type="component" value="Unassembled WGS sequence"/>
</dbReference>
<dbReference type="SUPFAM" id="SSF57756">
    <property type="entry name" value="Retrovirus zinc finger-like domains"/>
    <property type="match status" value="1"/>
</dbReference>
<evidence type="ECO:0000313" key="8">
    <source>
        <dbReference type="Proteomes" id="UP000288805"/>
    </source>
</evidence>
<feature type="domain" description="CCHC-type" evidence="5">
    <location>
        <begin position="343"/>
        <end position="358"/>
    </location>
</feature>
<organism evidence="7 8">
    <name type="scientific">Vitis vinifera</name>
    <name type="common">Grape</name>
    <dbReference type="NCBI Taxonomy" id="29760"/>
    <lineage>
        <taxon>Eukaryota</taxon>
        <taxon>Viridiplantae</taxon>
        <taxon>Streptophyta</taxon>
        <taxon>Embryophyta</taxon>
        <taxon>Tracheophyta</taxon>
        <taxon>Spermatophyta</taxon>
        <taxon>Magnoliopsida</taxon>
        <taxon>eudicotyledons</taxon>
        <taxon>Gunneridae</taxon>
        <taxon>Pentapetalae</taxon>
        <taxon>rosids</taxon>
        <taxon>Vitales</taxon>
        <taxon>Vitaceae</taxon>
        <taxon>Viteae</taxon>
        <taxon>Vitis</taxon>
    </lineage>
</organism>
<dbReference type="GO" id="GO:0006508">
    <property type="term" value="P:proteolysis"/>
    <property type="evidence" value="ECO:0007669"/>
    <property type="project" value="UniProtKB-KW"/>
</dbReference>
<evidence type="ECO:0000259" key="5">
    <source>
        <dbReference type="PROSITE" id="PS50158"/>
    </source>
</evidence>
<keyword evidence="2" id="KW-0479">Metal-binding</keyword>
<protein>
    <submittedName>
        <fullName evidence="7">Retrovirus-related Pol polyprotein from transposon TNT 1-94</fullName>
    </submittedName>
</protein>
<feature type="coiled-coil region" evidence="3">
    <location>
        <begin position="258"/>
        <end position="297"/>
    </location>
</feature>
<dbReference type="PANTHER" id="PTHR42648:SF28">
    <property type="entry name" value="TRANSPOSON-ENCODED PROTEIN WITH RIBONUCLEASE H-LIKE AND RETROVIRUS ZINC FINGER-LIKE DOMAINS"/>
    <property type="match status" value="1"/>
</dbReference>
<dbReference type="Pfam" id="PF25597">
    <property type="entry name" value="SH3_retrovirus"/>
    <property type="match status" value="1"/>
</dbReference>
<feature type="region of interest" description="Disordered" evidence="4">
    <location>
        <begin position="27"/>
        <end position="49"/>
    </location>
</feature>
<dbReference type="AlphaFoldDB" id="A0A438D597"/>
<dbReference type="PROSITE" id="PS50994">
    <property type="entry name" value="INTEGRASE"/>
    <property type="match status" value="1"/>
</dbReference>
<dbReference type="SMART" id="SM00343">
    <property type="entry name" value="ZnF_C2HC"/>
    <property type="match status" value="1"/>
</dbReference>
<keyword evidence="2" id="KW-0863">Zinc-finger</keyword>
<feature type="compositionally biased region" description="Low complexity" evidence="4">
    <location>
        <begin position="38"/>
        <end position="49"/>
    </location>
</feature>
<sequence>MEEPLRRGVQTPLRGYYAAPFRSQWRRHTRHQWRRRPSASGGRRPGASGAVVQATFSAVQSAVQPAPLRDASGRRHWCALLVLTPLVRAAEALLACLKHAAPAPSSATSSAVHSDIKTPLAPLPGATADALPAPFKACLRRAVGGQRHEWQMERARYNCARVHGFRLCIKEDRPSDLTSASTAEQRSTMEKWERSNRMSLMIMKHSIPEAIRGAIPEETQAKAFLDQIANRFAANEKVETSTILSKLVFMRYKGKENIREYIMEMSNLVTRLKALKLKLSEDILVHLEERLKQEKIESAHLASTSQGFGTNKKRKRDNKGKQTAFSGTSKQKEQKKQDKEITCFFCKKAGHMKKTCTKYAAWREKKGTLLNFVCSEINLAVVPTDTWWIDTGATTHISVTMQGCLRSRMPTDGERYIYVGNGNKAAVKAIGLFRLQLDSGCTLDLEETFVVPSFRRNLISVHVWTNLDIIVHLEMEWLVSEGILDPLDFSDFQVCIECIKGKQTNMRKKNANRCNDVLELIHTDICGPFPTPSWNGQQYFITFIDDYSRYGYLYLIHEKSQSLDVFKNFKAEVENQLSKKIKAVRSDRGGEYYGRYDGSGEQRPGPFAKYLMECGIVPQYTMPGTPSQNGVAERRNRTLKDMVRSMISHSTLPESLWGEAIKTAVYILNRVPSKAVAKTPYELWTSKKPSIRHLHVWGCPAEARPYKPNEKKLDSRTVSCYFVRYSERSRGFKFYDPSTRSFFETGNAKFIEDVELSGREPLRKVVFEEEFVNIPIIVTGHGHIMFNDTIQNVQSITGIQDTPEIPPAQVMEPIQVHQEVTQQPQEPQVQVPLRRSTRERRSTISDDYVVYLQEHEFDMGLEDDPISVSQVKQCSNSEKWIEAMKDEMKSMKDNGVWDLVELPKGVKTD</sequence>
<dbReference type="GO" id="GO:0003676">
    <property type="term" value="F:nucleic acid binding"/>
    <property type="evidence" value="ECO:0007669"/>
    <property type="project" value="InterPro"/>
</dbReference>
<dbReference type="PROSITE" id="PS50158">
    <property type="entry name" value="ZF_CCHC"/>
    <property type="match status" value="1"/>
</dbReference>
<dbReference type="Gene3D" id="3.30.420.10">
    <property type="entry name" value="Ribonuclease H-like superfamily/Ribonuclease H"/>
    <property type="match status" value="1"/>
</dbReference>
<dbReference type="GO" id="GO:0008270">
    <property type="term" value="F:zinc ion binding"/>
    <property type="evidence" value="ECO:0007669"/>
    <property type="project" value="UniProtKB-KW"/>
</dbReference>
<evidence type="ECO:0000256" key="3">
    <source>
        <dbReference type="SAM" id="Coils"/>
    </source>
</evidence>
<dbReference type="InterPro" id="IPR057670">
    <property type="entry name" value="SH3_retrovirus"/>
</dbReference>
<dbReference type="InterPro" id="IPR001584">
    <property type="entry name" value="Integrase_cat-core"/>
</dbReference>
<keyword evidence="3" id="KW-0175">Coiled coil</keyword>